<name>A0A2G6E536_9BACT</name>
<dbReference type="AlphaFoldDB" id="A0A2G6E536"/>
<dbReference type="EMBL" id="PDPS01000028">
    <property type="protein sequence ID" value="PID57199.1"/>
    <property type="molecule type" value="Genomic_DNA"/>
</dbReference>
<proteinExistence type="predicted"/>
<accession>A0A2G6E536</accession>
<sequence length="66" mass="7583">MAEFRGEARYLRQRCLHIALMKNRLTMEGEKRYIGAELCKNIAEIRNPSLIADFQAALLGLRSSIM</sequence>
<evidence type="ECO:0000313" key="2">
    <source>
        <dbReference type="Proteomes" id="UP000229740"/>
    </source>
</evidence>
<evidence type="ECO:0000313" key="1">
    <source>
        <dbReference type="EMBL" id="PID57199.1"/>
    </source>
</evidence>
<dbReference type="Proteomes" id="UP000229740">
    <property type="component" value="Unassembled WGS sequence"/>
</dbReference>
<reference evidence="1 2" key="1">
    <citation type="submission" date="2017-10" db="EMBL/GenBank/DDBJ databases">
        <title>Novel microbial diversity and functional potential in the marine mammal oral microbiome.</title>
        <authorList>
            <person name="Dudek N.K."/>
            <person name="Sun C.L."/>
            <person name="Burstein D."/>
            <person name="Kantor R.S."/>
            <person name="Aliaga Goltsman D.S."/>
            <person name="Bik E.M."/>
            <person name="Thomas B.C."/>
            <person name="Banfield J.F."/>
            <person name="Relman D.A."/>
        </authorList>
    </citation>
    <scope>NUCLEOTIDE SEQUENCE [LARGE SCALE GENOMIC DNA]</scope>
    <source>
        <strain evidence="1">DOLZORAL124_49_17</strain>
    </source>
</reference>
<comment type="caution">
    <text evidence="1">The sequence shown here is derived from an EMBL/GenBank/DDBJ whole genome shotgun (WGS) entry which is preliminary data.</text>
</comment>
<gene>
    <name evidence="1" type="ORF">CSB45_08195</name>
</gene>
<protein>
    <submittedName>
        <fullName evidence="1">Uncharacterized protein</fullName>
    </submittedName>
</protein>
<organism evidence="1 2">
    <name type="scientific">candidate division KSB3 bacterium</name>
    <dbReference type="NCBI Taxonomy" id="2044937"/>
    <lineage>
        <taxon>Bacteria</taxon>
        <taxon>candidate division KSB3</taxon>
    </lineage>
</organism>